<sequence length="86" mass="9151">MKWVCTKVNEMSHRTGIGNIKLFITISMVVCGFAGCAAALLLHMIPELGTVSVAKLIFICGGYGMFLVGMIGSAVYLLINEPLGSK</sequence>
<dbReference type="EMBL" id="QRVK01000003">
    <property type="protein sequence ID" value="RGS43948.1"/>
    <property type="molecule type" value="Genomic_DNA"/>
</dbReference>
<proteinExistence type="predicted"/>
<organism evidence="2 3">
    <name type="scientific">Coprococcus eutactus</name>
    <dbReference type="NCBI Taxonomy" id="33043"/>
    <lineage>
        <taxon>Bacteria</taxon>
        <taxon>Bacillati</taxon>
        <taxon>Bacillota</taxon>
        <taxon>Clostridia</taxon>
        <taxon>Lachnospirales</taxon>
        <taxon>Lachnospiraceae</taxon>
        <taxon>Coprococcus</taxon>
    </lineage>
</organism>
<dbReference type="OrthoDB" id="9893821at2"/>
<protein>
    <submittedName>
        <fullName evidence="2">Uncharacterized protein</fullName>
    </submittedName>
</protein>
<name>A0A412IV54_9FIRM</name>
<gene>
    <name evidence="2" type="ORF">DWX94_02485</name>
</gene>
<accession>A0A412IV54</accession>
<comment type="caution">
    <text evidence="2">The sequence shown here is derived from an EMBL/GenBank/DDBJ whole genome shotgun (WGS) entry which is preliminary data.</text>
</comment>
<feature type="transmembrane region" description="Helical" evidence="1">
    <location>
        <begin position="20"/>
        <end position="44"/>
    </location>
</feature>
<dbReference type="AlphaFoldDB" id="A0A412IV54"/>
<evidence type="ECO:0000256" key="1">
    <source>
        <dbReference type="SAM" id="Phobius"/>
    </source>
</evidence>
<keyword evidence="1" id="KW-0812">Transmembrane</keyword>
<evidence type="ECO:0000313" key="3">
    <source>
        <dbReference type="Proteomes" id="UP000283295"/>
    </source>
</evidence>
<keyword evidence="1" id="KW-0472">Membrane</keyword>
<reference evidence="2 3" key="1">
    <citation type="submission" date="2018-08" db="EMBL/GenBank/DDBJ databases">
        <title>A genome reference for cultivated species of the human gut microbiota.</title>
        <authorList>
            <person name="Zou Y."/>
            <person name="Xue W."/>
            <person name="Luo G."/>
        </authorList>
    </citation>
    <scope>NUCLEOTIDE SEQUENCE [LARGE SCALE GENOMIC DNA]</scope>
    <source>
        <strain evidence="2 3">AF22-21</strain>
    </source>
</reference>
<dbReference type="Proteomes" id="UP000283295">
    <property type="component" value="Unassembled WGS sequence"/>
</dbReference>
<feature type="transmembrane region" description="Helical" evidence="1">
    <location>
        <begin position="56"/>
        <end position="79"/>
    </location>
</feature>
<evidence type="ECO:0000313" key="2">
    <source>
        <dbReference type="EMBL" id="RGS43948.1"/>
    </source>
</evidence>
<keyword evidence="1" id="KW-1133">Transmembrane helix</keyword>